<keyword evidence="3" id="KW-1185">Reference proteome</keyword>
<dbReference type="Gene3D" id="3.40.630.30">
    <property type="match status" value="1"/>
</dbReference>
<keyword evidence="2" id="KW-0808">Transferase</keyword>
<dbReference type="GO" id="GO:0016747">
    <property type="term" value="F:acyltransferase activity, transferring groups other than amino-acyl groups"/>
    <property type="evidence" value="ECO:0007669"/>
    <property type="project" value="InterPro"/>
</dbReference>
<proteinExistence type="predicted"/>
<dbReference type="CDD" id="cd04301">
    <property type="entry name" value="NAT_SF"/>
    <property type="match status" value="1"/>
</dbReference>
<accession>A0A2N6K8A1</accession>
<reference evidence="2 3" key="1">
    <citation type="submission" date="2017-08" db="EMBL/GenBank/DDBJ databases">
        <title>Genomes of Fischerella (Mastigocladus) sp. strains.</title>
        <authorList>
            <person name="Miller S.R."/>
        </authorList>
    </citation>
    <scope>NUCLEOTIDE SEQUENCE [LARGE SCALE GENOMIC DNA]</scope>
    <source>
        <strain evidence="2 3">CCMEE 5323</strain>
    </source>
</reference>
<dbReference type="InterPro" id="IPR016181">
    <property type="entry name" value="Acyl_CoA_acyltransferase"/>
</dbReference>
<dbReference type="RefSeq" id="WP_016867869.1">
    <property type="nucleotide sequence ID" value="NZ_CAWNVR010000556.1"/>
</dbReference>
<sequence>MKLQRFENASEFYDRVKDYLLSQEAMHNLLLGIANTLIHHPERYKSQPYLAIVEIDRDIVAVAMRTPPYDLVLSQSENLDAVKAIAQDLYLVSESISAVNGPTVESEAFAQAWCSLTGKSYQLKMAMRAFQLEQVHHISQAPGYLRLATDSDQELLLRWFEAFCLEAVGKVESDPQAWINHHLQQQAVYLWQDEVTVSMASRGQLTPHGVRINLVYTPPEYRGKGYASACLARLSQKLLDQGHKYCFLFTDLANPTTNHIYQLIGYRPVGDWHNYCFIS</sequence>
<protein>
    <submittedName>
        <fullName evidence="2">GNAT family N-acetyltransferase</fullName>
    </submittedName>
</protein>
<evidence type="ECO:0000313" key="3">
    <source>
        <dbReference type="Proteomes" id="UP000235036"/>
    </source>
</evidence>
<dbReference type="PROSITE" id="PS51186">
    <property type="entry name" value="GNAT"/>
    <property type="match status" value="1"/>
</dbReference>
<dbReference type="EMBL" id="NRQW01000049">
    <property type="protein sequence ID" value="PLZ93813.1"/>
    <property type="molecule type" value="Genomic_DNA"/>
</dbReference>
<dbReference type="AlphaFoldDB" id="A0A2N6K8A1"/>
<comment type="caution">
    <text evidence="2">The sequence shown here is derived from an EMBL/GenBank/DDBJ whole genome shotgun (WGS) entry which is preliminary data.</text>
</comment>
<feature type="domain" description="N-acetyltransferase" evidence="1">
    <location>
        <begin position="143"/>
        <end position="279"/>
    </location>
</feature>
<gene>
    <name evidence="2" type="ORF">CEN44_02260</name>
</gene>
<evidence type="ECO:0000259" key="1">
    <source>
        <dbReference type="PROSITE" id="PS51186"/>
    </source>
</evidence>
<name>A0A2N6K8A1_FISMU</name>
<dbReference type="Pfam" id="PF00583">
    <property type="entry name" value="Acetyltransf_1"/>
    <property type="match status" value="1"/>
</dbReference>
<dbReference type="InterPro" id="IPR000182">
    <property type="entry name" value="GNAT_dom"/>
</dbReference>
<organism evidence="2 3">
    <name type="scientific">Fischerella muscicola CCMEE 5323</name>
    <dbReference type="NCBI Taxonomy" id="2019572"/>
    <lineage>
        <taxon>Bacteria</taxon>
        <taxon>Bacillati</taxon>
        <taxon>Cyanobacteriota</taxon>
        <taxon>Cyanophyceae</taxon>
        <taxon>Nostocales</taxon>
        <taxon>Hapalosiphonaceae</taxon>
        <taxon>Fischerella</taxon>
    </lineage>
</organism>
<dbReference type="SUPFAM" id="SSF55729">
    <property type="entry name" value="Acyl-CoA N-acyltransferases (Nat)"/>
    <property type="match status" value="1"/>
</dbReference>
<dbReference type="Proteomes" id="UP000235036">
    <property type="component" value="Unassembled WGS sequence"/>
</dbReference>
<evidence type="ECO:0000313" key="2">
    <source>
        <dbReference type="EMBL" id="PLZ93813.1"/>
    </source>
</evidence>